<evidence type="ECO:0000256" key="3">
    <source>
        <dbReference type="ARBA" id="ARBA00022490"/>
    </source>
</evidence>
<accession>A0ABP7DI91</accession>
<keyword evidence="6" id="KW-1185">Reference proteome</keyword>
<reference evidence="6" key="1">
    <citation type="journal article" date="2019" name="Int. J. Syst. Evol. Microbiol.">
        <title>The Global Catalogue of Microorganisms (GCM) 10K type strain sequencing project: providing services to taxonomists for standard genome sequencing and annotation.</title>
        <authorList>
            <consortium name="The Broad Institute Genomics Platform"/>
            <consortium name="The Broad Institute Genome Sequencing Center for Infectious Disease"/>
            <person name="Wu L."/>
            <person name="Ma J."/>
        </authorList>
    </citation>
    <scope>NUCLEOTIDE SEQUENCE [LARGE SCALE GENOMIC DNA]</scope>
    <source>
        <strain evidence="6">JCM 17125</strain>
    </source>
</reference>
<dbReference type="EMBL" id="BAABDC010000003">
    <property type="protein sequence ID" value="GAA3704567.1"/>
    <property type="molecule type" value="Genomic_DNA"/>
</dbReference>
<evidence type="ECO:0000313" key="5">
    <source>
        <dbReference type="EMBL" id="GAA3704567.1"/>
    </source>
</evidence>
<comment type="similarity">
    <text evidence="2">Belongs to the EspG family.</text>
</comment>
<evidence type="ECO:0000256" key="4">
    <source>
        <dbReference type="ARBA" id="ARBA00023186"/>
    </source>
</evidence>
<sequence>MLALVDHHLGDDTGLDAHQHESLASAGVFVDGRPHRGLRAGLDAVANPGVRLEVAVGTPTSTRLHHGWVDSISALVVDQGDDGADLIEVDVAFLPTTIAHLTMLQPRPRLEGRGGHVDLATLDALLSPTCPSSPTCAEALTVAAEPWPAVAESLSTGSWRLCSVDVADSRTGSTATEQVIWIDTPAGVLRVDDGPTGPALSGTTTGTIWQAVVRALGADPTAPGVTSFA</sequence>
<evidence type="ECO:0000256" key="1">
    <source>
        <dbReference type="ARBA" id="ARBA00004496"/>
    </source>
</evidence>
<dbReference type="Proteomes" id="UP001501468">
    <property type="component" value="Unassembled WGS sequence"/>
</dbReference>
<evidence type="ECO:0000313" key="6">
    <source>
        <dbReference type="Proteomes" id="UP001501468"/>
    </source>
</evidence>
<comment type="caution">
    <text evidence="5">The sequence shown here is derived from an EMBL/GenBank/DDBJ whole genome shotgun (WGS) entry which is preliminary data.</text>
</comment>
<proteinExistence type="inferred from homology"/>
<keyword evidence="4" id="KW-0143">Chaperone</keyword>
<evidence type="ECO:0000256" key="2">
    <source>
        <dbReference type="ARBA" id="ARBA00006411"/>
    </source>
</evidence>
<dbReference type="Pfam" id="PF14011">
    <property type="entry name" value="ESX-1_EspG"/>
    <property type="match status" value="1"/>
</dbReference>
<organism evidence="5 6">
    <name type="scientific">Terrabacter ginsenosidimutans</name>
    <dbReference type="NCBI Taxonomy" id="490575"/>
    <lineage>
        <taxon>Bacteria</taxon>
        <taxon>Bacillati</taxon>
        <taxon>Actinomycetota</taxon>
        <taxon>Actinomycetes</taxon>
        <taxon>Micrococcales</taxon>
        <taxon>Intrasporangiaceae</taxon>
        <taxon>Terrabacter</taxon>
    </lineage>
</organism>
<keyword evidence="3" id="KW-0963">Cytoplasm</keyword>
<name>A0ABP7DI91_9MICO</name>
<dbReference type="InterPro" id="IPR025734">
    <property type="entry name" value="EspG"/>
</dbReference>
<evidence type="ECO:0008006" key="7">
    <source>
        <dbReference type="Google" id="ProtNLM"/>
    </source>
</evidence>
<protein>
    <recommendedName>
        <fullName evidence="7">ESX secretion-associated protein EspG</fullName>
    </recommendedName>
</protein>
<comment type="subcellular location">
    <subcellularLocation>
        <location evidence="1">Cytoplasm</location>
    </subcellularLocation>
</comment>
<gene>
    <name evidence="5" type="ORF">GCM10022399_21430</name>
</gene>